<evidence type="ECO:0000256" key="1">
    <source>
        <dbReference type="ARBA" id="ARBA00011900"/>
    </source>
</evidence>
<feature type="domain" description="Type II methyltransferase M.TaqI-like" evidence="6">
    <location>
        <begin position="440"/>
        <end position="616"/>
    </location>
</feature>
<gene>
    <name evidence="7" type="ORF">A3E39_00100</name>
</gene>
<dbReference type="PRINTS" id="PR00507">
    <property type="entry name" value="N12N6MTFRASE"/>
</dbReference>
<protein>
    <recommendedName>
        <fullName evidence="1">site-specific DNA-methyltransferase (adenine-specific)</fullName>
        <ecNumber evidence="1">2.1.1.72</ecNumber>
    </recommendedName>
</protein>
<dbReference type="InterPro" id="IPR050953">
    <property type="entry name" value="N4_N6_ade-DNA_methylase"/>
</dbReference>
<evidence type="ECO:0000256" key="2">
    <source>
        <dbReference type="ARBA" id="ARBA00022603"/>
    </source>
</evidence>
<dbReference type="GO" id="GO:0032259">
    <property type="term" value="P:methylation"/>
    <property type="evidence" value="ECO:0007669"/>
    <property type="project" value="UniProtKB-KW"/>
</dbReference>
<name>A0A1F7UP73_9BACT</name>
<dbReference type="STRING" id="1802399.A3E39_00100"/>
<dbReference type="Proteomes" id="UP000176603">
    <property type="component" value="Unassembled WGS sequence"/>
</dbReference>
<dbReference type="GO" id="GO:0009007">
    <property type="term" value="F:site-specific DNA-methyltransferase (adenine-specific) activity"/>
    <property type="evidence" value="ECO:0007669"/>
    <property type="project" value="UniProtKB-EC"/>
</dbReference>
<evidence type="ECO:0000259" key="6">
    <source>
        <dbReference type="Pfam" id="PF07669"/>
    </source>
</evidence>
<evidence type="ECO:0000313" key="7">
    <source>
        <dbReference type="EMBL" id="OGL79508.1"/>
    </source>
</evidence>
<dbReference type="Gene3D" id="3.40.50.150">
    <property type="entry name" value="Vaccinia Virus protein VP39"/>
    <property type="match status" value="1"/>
</dbReference>
<dbReference type="PANTHER" id="PTHR33841">
    <property type="entry name" value="DNA METHYLTRANSFERASE YEEA-RELATED"/>
    <property type="match status" value="1"/>
</dbReference>
<evidence type="ECO:0000256" key="3">
    <source>
        <dbReference type="ARBA" id="ARBA00022679"/>
    </source>
</evidence>
<dbReference type="GO" id="GO:0006304">
    <property type="term" value="P:DNA modification"/>
    <property type="evidence" value="ECO:0007669"/>
    <property type="project" value="InterPro"/>
</dbReference>
<dbReference type="EC" id="2.1.1.72" evidence="1"/>
<dbReference type="PROSITE" id="PS00092">
    <property type="entry name" value="N6_MTASE"/>
    <property type="match status" value="1"/>
</dbReference>
<evidence type="ECO:0000256" key="5">
    <source>
        <dbReference type="ARBA" id="ARBA00047942"/>
    </source>
</evidence>
<organism evidence="7 8">
    <name type="scientific">Candidatus Uhrbacteria bacterium RIFCSPHIGHO2_12_FULL_60_25</name>
    <dbReference type="NCBI Taxonomy" id="1802399"/>
    <lineage>
        <taxon>Bacteria</taxon>
        <taxon>Candidatus Uhriibacteriota</taxon>
    </lineage>
</organism>
<keyword evidence="3" id="KW-0808">Transferase</keyword>
<dbReference type="InterPro" id="IPR002052">
    <property type="entry name" value="DNA_methylase_N6_adenine_CS"/>
</dbReference>
<dbReference type="InterPro" id="IPR011639">
    <property type="entry name" value="MethylTrfase_TaqI-like_dom"/>
</dbReference>
<evidence type="ECO:0000313" key="8">
    <source>
        <dbReference type="Proteomes" id="UP000176603"/>
    </source>
</evidence>
<evidence type="ECO:0000256" key="4">
    <source>
        <dbReference type="ARBA" id="ARBA00022691"/>
    </source>
</evidence>
<keyword evidence="2" id="KW-0489">Methyltransferase</keyword>
<dbReference type="SUPFAM" id="SSF53335">
    <property type="entry name" value="S-adenosyl-L-methionine-dependent methyltransferases"/>
    <property type="match status" value="1"/>
</dbReference>
<reference evidence="7 8" key="1">
    <citation type="journal article" date="2016" name="Nat. Commun.">
        <title>Thousands of microbial genomes shed light on interconnected biogeochemical processes in an aquifer system.</title>
        <authorList>
            <person name="Anantharaman K."/>
            <person name="Brown C.T."/>
            <person name="Hug L.A."/>
            <person name="Sharon I."/>
            <person name="Castelle C.J."/>
            <person name="Probst A.J."/>
            <person name="Thomas B.C."/>
            <person name="Singh A."/>
            <person name="Wilkins M.J."/>
            <person name="Karaoz U."/>
            <person name="Brodie E.L."/>
            <person name="Williams K.H."/>
            <person name="Hubbard S.S."/>
            <person name="Banfield J.F."/>
        </authorList>
    </citation>
    <scope>NUCLEOTIDE SEQUENCE [LARGE SCALE GENOMIC DNA]</scope>
</reference>
<comment type="caution">
    <text evidence="7">The sequence shown here is derived from an EMBL/GenBank/DDBJ whole genome shotgun (WGS) entry which is preliminary data.</text>
</comment>
<dbReference type="GO" id="GO:0003676">
    <property type="term" value="F:nucleic acid binding"/>
    <property type="evidence" value="ECO:0007669"/>
    <property type="project" value="InterPro"/>
</dbReference>
<dbReference type="InterPro" id="IPR029063">
    <property type="entry name" value="SAM-dependent_MTases_sf"/>
</dbReference>
<sequence length="963" mass="109743">MSAPKRIQELVERFETHFKQYQSIDYNEEDLRHEFLNPFFEELGWDMANVGGKGAHRDVHYEKRIKSGAPDFGFYLDGKTKFFVEAKNPSKNVCNDAVAALQLRRYGWSANVPRSVLTDFEEFSIYDTTVRPKDADGARIARLECIKYTELSDRWDEIAALFSRQAIIGGSLEKLEKKRAKQAVDDELLDDISRWRETLAKNIALRNSELTEEQVNRAVQDTLDRIIFLRICEDRGIEQEGRLKEAVEETGAYESLFRLFKKAEKRYDSGLFDLKAQDGLAVDDRALKEIISELYFPKSPYNFAAIPAEILGQVYEQFLGKVIRLTEGHHAKVEEKPEVRKAGGVYYTPSYIVEYIVKNTVGELVEGKRPKDIETLSVLDPACGSGSFLIGAYQYLMDWYRDWYVEHDAEKWKKAKKIYRDKADLWQITLAERTRILLAHIYGVDIDRQAVEVAKLSLMLKALEAPEQQSLFDDRILPDLSSNIKCGNSLIASDFSMISDDLLRVHAFDWPVQFSPIMKASGFHAVIGNPPYIRIQGFPEDQIAYFGNNYHSATGSYDIYVNFVERGLSLLSEAGVLGMILPNKFFRTDYGVGLRGLLAEKHAVTKIVDFGAAQVFDATTYTSLLFLGQNQNQTFKYATSEADEKILSALSFEQRKTDSLTSDPWTFADKKQLRLLEKVKMISTRLLDLPADMSRGSSSGDDEVFVVEAADHGLEESILRTPLFASDFGRYHFAPQEKWRIIFPYIAGKNGFRLMSSSELQEKFPKAFAYLQQNVDRLKARKQFKEWFGYSAPRNLELHDRAQIAVPLLADRGLFAPIPKSYLGSLCPMASGGFTIALGVECNLKTEFVLGILNSKLVFWFLRQISNVFRGGWVTCTKQYFGELPIIRLDLENPAEKERHDKLVGFVDKILGLMTNLHATTSDSEKTTLQNVVATTDHQIDQLVYRLYGLTEEEIRIVEEGTK</sequence>
<dbReference type="EMBL" id="MGEH01000007">
    <property type="protein sequence ID" value="OGL79508.1"/>
    <property type="molecule type" value="Genomic_DNA"/>
</dbReference>
<dbReference type="PANTHER" id="PTHR33841:SF1">
    <property type="entry name" value="DNA METHYLTRANSFERASE A"/>
    <property type="match status" value="1"/>
</dbReference>
<accession>A0A1F7UP73</accession>
<keyword evidence="4" id="KW-0949">S-adenosyl-L-methionine</keyword>
<comment type="catalytic activity">
    <reaction evidence="5">
        <text>a 2'-deoxyadenosine in DNA + S-adenosyl-L-methionine = an N(6)-methyl-2'-deoxyadenosine in DNA + S-adenosyl-L-homocysteine + H(+)</text>
        <dbReference type="Rhea" id="RHEA:15197"/>
        <dbReference type="Rhea" id="RHEA-COMP:12418"/>
        <dbReference type="Rhea" id="RHEA-COMP:12419"/>
        <dbReference type="ChEBI" id="CHEBI:15378"/>
        <dbReference type="ChEBI" id="CHEBI:57856"/>
        <dbReference type="ChEBI" id="CHEBI:59789"/>
        <dbReference type="ChEBI" id="CHEBI:90615"/>
        <dbReference type="ChEBI" id="CHEBI:90616"/>
        <dbReference type="EC" id="2.1.1.72"/>
    </reaction>
</comment>
<dbReference type="Pfam" id="PF07669">
    <property type="entry name" value="Eco57I"/>
    <property type="match status" value="1"/>
</dbReference>
<dbReference type="AlphaFoldDB" id="A0A1F7UP73"/>
<proteinExistence type="predicted"/>